<gene>
    <name evidence="1" type="ORF">FHX39_001728</name>
</gene>
<evidence type="ECO:0000313" key="2">
    <source>
        <dbReference type="Proteomes" id="UP000565572"/>
    </source>
</evidence>
<comment type="caution">
    <text evidence="1">The sequence shown here is derived from an EMBL/GenBank/DDBJ whole genome shotgun (WGS) entry which is preliminary data.</text>
</comment>
<reference evidence="1 2" key="1">
    <citation type="submission" date="2020-08" db="EMBL/GenBank/DDBJ databases">
        <title>Sequencing the genomes of 1000 actinobacteria strains.</title>
        <authorList>
            <person name="Klenk H.-P."/>
        </authorList>
    </citation>
    <scope>NUCLEOTIDE SEQUENCE [LARGE SCALE GENOMIC DNA]</scope>
    <source>
        <strain evidence="1 2">DSM 11053</strain>
    </source>
</reference>
<keyword evidence="2" id="KW-1185">Reference proteome</keyword>
<dbReference type="Proteomes" id="UP000565572">
    <property type="component" value="Unassembled WGS sequence"/>
</dbReference>
<protein>
    <submittedName>
        <fullName evidence="1">Uncharacterized protein</fullName>
    </submittedName>
</protein>
<sequence length="105" mass="11699">MSDTARCCLSDCDNEPAFSLSAVHTSTISVGHEQTVCADHLAEVVVTLDEYLLEWNPLDTLYVAHLCRRPLSDEDIDRGNAAMSAAQDEFYAWFDQLDLTETRTG</sequence>
<dbReference type="RefSeq" id="WP_183337663.1">
    <property type="nucleotide sequence ID" value="NZ_JACHZG010000001.1"/>
</dbReference>
<proteinExistence type="predicted"/>
<accession>A0A7W5JUV2</accession>
<name>A0A7W5JUV2_9ACTN</name>
<dbReference type="AlphaFoldDB" id="A0A7W5JUV2"/>
<organism evidence="1 2">
    <name type="scientific">Microlunatus antarcticus</name>
    <dbReference type="NCBI Taxonomy" id="53388"/>
    <lineage>
        <taxon>Bacteria</taxon>
        <taxon>Bacillati</taxon>
        <taxon>Actinomycetota</taxon>
        <taxon>Actinomycetes</taxon>
        <taxon>Propionibacteriales</taxon>
        <taxon>Propionibacteriaceae</taxon>
        <taxon>Microlunatus</taxon>
    </lineage>
</organism>
<evidence type="ECO:0000313" key="1">
    <source>
        <dbReference type="EMBL" id="MBB3326784.1"/>
    </source>
</evidence>
<dbReference type="EMBL" id="JACHZG010000001">
    <property type="protein sequence ID" value="MBB3326784.1"/>
    <property type="molecule type" value="Genomic_DNA"/>
</dbReference>